<dbReference type="PANTHER" id="PTHR46796:SF13">
    <property type="entry name" value="HTH-TYPE TRANSCRIPTIONAL ACTIVATOR RHAS"/>
    <property type="match status" value="1"/>
</dbReference>
<dbReference type="PROSITE" id="PS01124">
    <property type="entry name" value="HTH_ARAC_FAMILY_2"/>
    <property type="match status" value="1"/>
</dbReference>
<dbReference type="PANTHER" id="PTHR46796">
    <property type="entry name" value="HTH-TYPE TRANSCRIPTIONAL ACTIVATOR RHAS-RELATED"/>
    <property type="match status" value="1"/>
</dbReference>
<feature type="domain" description="HTH araC/xylS-type" evidence="4">
    <location>
        <begin position="144"/>
        <end position="244"/>
    </location>
</feature>
<dbReference type="SMART" id="SM00342">
    <property type="entry name" value="HTH_ARAC"/>
    <property type="match status" value="1"/>
</dbReference>
<dbReference type="Proteomes" id="UP000002215">
    <property type="component" value="Chromosome"/>
</dbReference>
<dbReference type="GO" id="GO:0043565">
    <property type="term" value="F:sequence-specific DNA binding"/>
    <property type="evidence" value="ECO:0007669"/>
    <property type="project" value="InterPro"/>
</dbReference>
<dbReference type="EMBL" id="CP001699">
    <property type="protein sequence ID" value="ACU58808.1"/>
    <property type="molecule type" value="Genomic_DNA"/>
</dbReference>
<name>A0A979G118_CHIPD</name>
<evidence type="ECO:0000256" key="3">
    <source>
        <dbReference type="ARBA" id="ARBA00023163"/>
    </source>
</evidence>
<dbReference type="InterPro" id="IPR046532">
    <property type="entry name" value="DUF6597"/>
</dbReference>
<dbReference type="AlphaFoldDB" id="A0A979G118"/>
<protein>
    <submittedName>
        <fullName evidence="5">Transcriptional regulator, AraC family</fullName>
    </submittedName>
</protein>
<reference evidence="5 6" key="2">
    <citation type="journal article" date="2010" name="Stand. Genomic Sci.">
        <title>Complete genome sequence of Chitinophaga pinensis type strain (UQM 2034).</title>
        <authorList>
            <person name="Glavina Del Rio T."/>
            <person name="Abt B."/>
            <person name="Spring S."/>
            <person name="Lapidus A."/>
            <person name="Nolan M."/>
            <person name="Tice H."/>
            <person name="Copeland A."/>
            <person name="Cheng J.F."/>
            <person name="Chen F."/>
            <person name="Bruce D."/>
            <person name="Goodwin L."/>
            <person name="Pitluck S."/>
            <person name="Ivanova N."/>
            <person name="Mavromatis K."/>
            <person name="Mikhailova N."/>
            <person name="Pati A."/>
            <person name="Chen A."/>
            <person name="Palaniappan K."/>
            <person name="Land M."/>
            <person name="Hauser L."/>
            <person name="Chang Y.J."/>
            <person name="Jeffries C.D."/>
            <person name="Chain P."/>
            <person name="Saunders E."/>
            <person name="Detter J.C."/>
            <person name="Brettin T."/>
            <person name="Rohde M."/>
            <person name="Goker M."/>
            <person name="Bristow J."/>
            <person name="Eisen J.A."/>
            <person name="Markowitz V."/>
            <person name="Hugenholtz P."/>
            <person name="Kyrpides N.C."/>
            <person name="Klenk H.P."/>
            <person name="Lucas S."/>
        </authorList>
    </citation>
    <scope>NUCLEOTIDE SEQUENCE [LARGE SCALE GENOMIC DNA]</scope>
    <source>
        <strain evidence="6">ATCC 43595 / DSM 2588 / LMG 13176 / NBRC 15968 / NCIMB 11800 / UQM 2034</strain>
    </source>
</reference>
<evidence type="ECO:0000256" key="1">
    <source>
        <dbReference type="ARBA" id="ARBA00023015"/>
    </source>
</evidence>
<evidence type="ECO:0000256" key="2">
    <source>
        <dbReference type="ARBA" id="ARBA00023125"/>
    </source>
</evidence>
<dbReference type="Gene3D" id="1.10.10.60">
    <property type="entry name" value="Homeodomain-like"/>
    <property type="match status" value="1"/>
</dbReference>
<evidence type="ECO:0000313" key="6">
    <source>
        <dbReference type="Proteomes" id="UP000002215"/>
    </source>
</evidence>
<dbReference type="Pfam" id="PF20240">
    <property type="entry name" value="DUF6597"/>
    <property type="match status" value="1"/>
</dbReference>
<organism evidence="5 6">
    <name type="scientific">Chitinophaga pinensis (strain ATCC 43595 / DSM 2588 / LMG 13176 / NBRC 15968 / NCIMB 11800 / UQM 2034)</name>
    <dbReference type="NCBI Taxonomy" id="485918"/>
    <lineage>
        <taxon>Bacteria</taxon>
        <taxon>Pseudomonadati</taxon>
        <taxon>Bacteroidota</taxon>
        <taxon>Chitinophagia</taxon>
        <taxon>Chitinophagales</taxon>
        <taxon>Chitinophagaceae</taxon>
        <taxon>Chitinophaga</taxon>
    </lineage>
</organism>
<dbReference type="GO" id="GO:0003700">
    <property type="term" value="F:DNA-binding transcription factor activity"/>
    <property type="evidence" value="ECO:0007669"/>
    <property type="project" value="InterPro"/>
</dbReference>
<dbReference type="InterPro" id="IPR050204">
    <property type="entry name" value="AraC_XylS_family_regulators"/>
</dbReference>
<dbReference type="InterPro" id="IPR018060">
    <property type="entry name" value="HTH_AraC"/>
</dbReference>
<keyword evidence="2" id="KW-0238">DNA-binding</keyword>
<dbReference type="OrthoDB" id="655946at2"/>
<dbReference type="Pfam" id="PF12833">
    <property type="entry name" value="HTH_18"/>
    <property type="match status" value="1"/>
</dbReference>
<gene>
    <name evidence="5" type="ordered locus">Cpin_1310</name>
</gene>
<evidence type="ECO:0000313" key="5">
    <source>
        <dbReference type="EMBL" id="ACU58808.1"/>
    </source>
</evidence>
<keyword evidence="1" id="KW-0805">Transcription regulation</keyword>
<keyword evidence="3" id="KW-0804">Transcription</keyword>
<evidence type="ECO:0000259" key="4">
    <source>
        <dbReference type="PROSITE" id="PS01124"/>
    </source>
</evidence>
<sequence>MSYCQFKPHPDLLPYIDAYWVVEGHQAQYIQSNILPDGCIDLILNLKDDYRAKTGELAMAAGKAYLVGTMTTYKTSFISPDNKLVGIRFKPAGFSTFYRFASLSEITDATIEFDAALSPDLHKTAQHFLAYLNRFFLQRLQPPKHALAAIIQDVERSKGQVAISALAARNHITTRQLERNFQRYIGVSPKEFTNIVRFRSALSQIKYNTQQDSLLAIALNCGYYDHAHLTNDIKKYAGAAPSVI</sequence>
<dbReference type="KEGG" id="cpi:Cpin_1310"/>
<accession>A0A979G118</accession>
<proteinExistence type="predicted"/>
<dbReference type="RefSeq" id="WP_012788984.1">
    <property type="nucleotide sequence ID" value="NC_013132.1"/>
</dbReference>
<reference evidence="6" key="1">
    <citation type="submission" date="2009-08" db="EMBL/GenBank/DDBJ databases">
        <title>The complete genome of Chitinophaga pinensis DSM 2588.</title>
        <authorList>
            <consortium name="US DOE Joint Genome Institute (JGI-PGF)"/>
            <person name="Lucas S."/>
            <person name="Copeland A."/>
            <person name="Lapidus A."/>
            <person name="Glavina del Rio T."/>
            <person name="Dalin E."/>
            <person name="Tice H."/>
            <person name="Bruce D."/>
            <person name="Goodwin L."/>
            <person name="Pitluck S."/>
            <person name="Kyrpides N."/>
            <person name="Mavromatis K."/>
            <person name="Ivanova N."/>
            <person name="Mikhailova N."/>
            <person name="Sims D."/>
            <person name="Meinche L."/>
            <person name="Brettin T."/>
            <person name="Detter J.C."/>
            <person name="Han C."/>
            <person name="Larimer F."/>
            <person name="Land M."/>
            <person name="Hauser L."/>
            <person name="Markowitz V."/>
            <person name="Cheng J.-F."/>
            <person name="Hugenholtz P."/>
            <person name="Woyke T."/>
            <person name="Wu D."/>
            <person name="Spring S."/>
            <person name="Klenk H.-P."/>
            <person name="Eisen J.A."/>
        </authorList>
    </citation>
    <scope>NUCLEOTIDE SEQUENCE [LARGE SCALE GENOMIC DNA]</scope>
    <source>
        <strain evidence="6">ATCC 43595 / DSM 2588 / LMG 13176 / NBRC 15968 / NCIMB 11800 / UQM 2034</strain>
    </source>
</reference>